<dbReference type="InterPro" id="IPR027417">
    <property type="entry name" value="P-loop_NTPase"/>
</dbReference>
<protein>
    <recommendedName>
        <fullName evidence="3">Kinase</fullName>
    </recommendedName>
</protein>
<keyword evidence="2" id="KW-1185">Reference proteome</keyword>
<dbReference type="SUPFAM" id="SSF52540">
    <property type="entry name" value="P-loop containing nucleoside triphosphate hydrolases"/>
    <property type="match status" value="1"/>
</dbReference>
<evidence type="ECO:0008006" key="3">
    <source>
        <dbReference type="Google" id="ProtNLM"/>
    </source>
</evidence>
<dbReference type="EMBL" id="LNTU01000034">
    <property type="protein sequence ID" value="KXF76082.1"/>
    <property type="molecule type" value="Genomic_DNA"/>
</dbReference>
<evidence type="ECO:0000313" key="2">
    <source>
        <dbReference type="Proteomes" id="UP000070107"/>
    </source>
</evidence>
<dbReference type="AlphaFoldDB" id="A0A135HSA9"/>
<organism evidence="1 2">
    <name type="scientific">Paramesorhizobium deserti</name>
    <dbReference type="NCBI Taxonomy" id="1494590"/>
    <lineage>
        <taxon>Bacteria</taxon>
        <taxon>Pseudomonadati</taxon>
        <taxon>Pseudomonadota</taxon>
        <taxon>Alphaproteobacteria</taxon>
        <taxon>Hyphomicrobiales</taxon>
        <taxon>Phyllobacteriaceae</taxon>
        <taxon>Paramesorhizobium</taxon>
    </lineage>
</organism>
<dbReference type="Gene3D" id="3.40.50.300">
    <property type="entry name" value="P-loop containing nucleotide triphosphate hydrolases"/>
    <property type="match status" value="1"/>
</dbReference>
<dbReference type="Pfam" id="PF13671">
    <property type="entry name" value="AAA_33"/>
    <property type="match status" value="1"/>
</dbReference>
<dbReference type="Proteomes" id="UP000070107">
    <property type="component" value="Unassembled WGS sequence"/>
</dbReference>
<sequence>MEHQTSAIRFTHNEWMQRLYGKDPPEQQFAEYAKRVSFLMEELWVRCLRMNVDVILDFGFWSQAERDRIRSVITEFGADFRLYRLTCPDEIAWKRIQARNNAPDCSLYIAANTFSVLKARFEPLDEDEARMEVPQNF</sequence>
<proteinExistence type="predicted"/>
<comment type="caution">
    <text evidence="1">The sequence shown here is derived from an EMBL/GenBank/DDBJ whole genome shotgun (WGS) entry which is preliminary data.</text>
</comment>
<dbReference type="STRING" id="1494590.ATN84_14305"/>
<reference evidence="1 2" key="1">
    <citation type="submission" date="2015-11" db="EMBL/GenBank/DDBJ databases">
        <title>Draft genome sequence of Paramesorhizobium deserti A-3-E, a strain highly resistant to diverse beta-lactam antibiotics.</title>
        <authorList>
            <person name="Lv R."/>
            <person name="Yang X."/>
            <person name="Fang N."/>
            <person name="Guo J."/>
            <person name="Luo X."/>
            <person name="Peng F."/>
            <person name="Yang R."/>
            <person name="Cui Y."/>
            <person name="Fang C."/>
            <person name="Song Y."/>
        </authorList>
    </citation>
    <scope>NUCLEOTIDE SEQUENCE [LARGE SCALE GENOMIC DNA]</scope>
    <source>
        <strain evidence="1 2">A-3-E</strain>
    </source>
</reference>
<gene>
    <name evidence="1" type="ORF">ATN84_14305</name>
</gene>
<name>A0A135HSA9_9HYPH</name>
<evidence type="ECO:0000313" key="1">
    <source>
        <dbReference type="EMBL" id="KXF76082.1"/>
    </source>
</evidence>
<accession>A0A135HSA9</accession>